<evidence type="ECO:0000313" key="9">
    <source>
        <dbReference type="Proteomes" id="UP000191672"/>
    </source>
</evidence>
<dbReference type="InterPro" id="IPR011701">
    <property type="entry name" value="MFS"/>
</dbReference>
<keyword evidence="9" id="KW-1185">Reference proteome</keyword>
<protein>
    <recommendedName>
        <fullName evidence="7">Major facilitator superfamily (MFS) profile domain-containing protein</fullName>
    </recommendedName>
</protein>
<evidence type="ECO:0000313" key="8">
    <source>
        <dbReference type="EMBL" id="OQD87773.1"/>
    </source>
</evidence>
<feature type="transmembrane region" description="Helical" evidence="6">
    <location>
        <begin position="447"/>
        <end position="468"/>
    </location>
</feature>
<feature type="transmembrane region" description="Helical" evidence="6">
    <location>
        <begin position="190"/>
        <end position="209"/>
    </location>
</feature>
<dbReference type="GO" id="GO:0005886">
    <property type="term" value="C:plasma membrane"/>
    <property type="evidence" value="ECO:0007669"/>
    <property type="project" value="TreeGrafter"/>
</dbReference>
<feature type="region of interest" description="Disordered" evidence="5">
    <location>
        <begin position="22"/>
        <end position="41"/>
    </location>
</feature>
<feature type="transmembrane region" description="Helical" evidence="6">
    <location>
        <begin position="480"/>
        <end position="502"/>
    </location>
</feature>
<feature type="transmembrane region" description="Helical" evidence="6">
    <location>
        <begin position="414"/>
        <end position="440"/>
    </location>
</feature>
<evidence type="ECO:0000259" key="7">
    <source>
        <dbReference type="PROSITE" id="PS50850"/>
    </source>
</evidence>
<dbReference type="Pfam" id="PF07690">
    <property type="entry name" value="MFS_1"/>
    <property type="match status" value="1"/>
</dbReference>
<reference evidence="9" key="1">
    <citation type="journal article" date="2017" name="Nat. Microbiol.">
        <title>Global analysis of biosynthetic gene clusters reveals vast potential of secondary metabolite production in Penicillium species.</title>
        <authorList>
            <person name="Nielsen J.C."/>
            <person name="Grijseels S."/>
            <person name="Prigent S."/>
            <person name="Ji B."/>
            <person name="Dainat J."/>
            <person name="Nielsen K.F."/>
            <person name="Frisvad J.C."/>
            <person name="Workman M."/>
            <person name="Nielsen J."/>
        </authorList>
    </citation>
    <scope>NUCLEOTIDE SEQUENCE [LARGE SCALE GENOMIC DNA]</scope>
    <source>
        <strain evidence="9">IBT 31811</strain>
    </source>
</reference>
<gene>
    <name evidence="8" type="ORF">PENANT_c005G05852</name>
</gene>
<comment type="subcellular location">
    <subcellularLocation>
        <location evidence="1">Membrane</location>
        <topology evidence="1">Multi-pass membrane protein</topology>
    </subcellularLocation>
</comment>
<feature type="transmembrane region" description="Helical" evidence="6">
    <location>
        <begin position="162"/>
        <end position="183"/>
    </location>
</feature>
<evidence type="ECO:0000256" key="6">
    <source>
        <dbReference type="SAM" id="Phobius"/>
    </source>
</evidence>
<feature type="transmembrane region" description="Helical" evidence="6">
    <location>
        <begin position="221"/>
        <end position="241"/>
    </location>
</feature>
<feature type="transmembrane region" description="Helical" evidence="6">
    <location>
        <begin position="336"/>
        <end position="359"/>
    </location>
</feature>
<sequence length="535" mass="57506">MADKPASLAVNLVSMPDDLLTGTNTPGSIMPGTHSPGTSTPSNLVTWDGPNDPGNPQNWPRSTKLLRSAAPLAVIFSIAFTSSIFGSSSSITAKEYGVSEEVMSLGVALFVAGFAVGPLIFAPMAEVVGNAPPMAIALAGCAIFQIPLALAKGVATILVSRFLAGTFGAGGLAVGSGILADIYGPITRGVAVGMSATIMNLGSIIGPIVGAHIVDRYGWRWTAWTTLILCCAVGILCILLLRESSHNRILMRRAARLRRETGNEKLRAQAEMASLDPKVLLRKYCTKPVKMFIQEPILIVMTTYLTLVYGSLYLSYQLFPRQFQSRGWSKPAATLPFIAVGLGVLTALGLFSTFTMTVYKRRWMAAHKSKSSGESQSGTSVRIAPEGRLPPMVFGAVLLPPALLWFGWTGNTHWIAQVIACYAIGLALQIIFISGIVYIVDVYLLNTVSAISIHVMVRSLVSATFPLFEGPIYETLHINWSATLLAGLSAIIMVSPILLIIFGSRIRKLRWEHKSKVHSKKSNVLPPKRKIQGVS</sequence>
<keyword evidence="3 6" id="KW-1133">Transmembrane helix</keyword>
<feature type="transmembrane region" description="Helical" evidence="6">
    <location>
        <begin position="297"/>
        <end position="316"/>
    </location>
</feature>
<feature type="transmembrane region" description="Helical" evidence="6">
    <location>
        <begin position="69"/>
        <end position="91"/>
    </location>
</feature>
<dbReference type="AlphaFoldDB" id="A0A1V6QEY2"/>
<proteinExistence type="predicted"/>
<dbReference type="STRING" id="416450.A0A1V6QEY2"/>
<dbReference type="PROSITE" id="PS50850">
    <property type="entry name" value="MFS"/>
    <property type="match status" value="1"/>
</dbReference>
<feature type="transmembrane region" description="Helical" evidence="6">
    <location>
        <begin position="134"/>
        <end position="150"/>
    </location>
</feature>
<organism evidence="8 9">
    <name type="scientific">Penicillium antarcticum</name>
    <dbReference type="NCBI Taxonomy" id="416450"/>
    <lineage>
        <taxon>Eukaryota</taxon>
        <taxon>Fungi</taxon>
        <taxon>Dikarya</taxon>
        <taxon>Ascomycota</taxon>
        <taxon>Pezizomycotina</taxon>
        <taxon>Eurotiomycetes</taxon>
        <taxon>Eurotiomycetidae</taxon>
        <taxon>Eurotiales</taxon>
        <taxon>Aspergillaceae</taxon>
        <taxon>Penicillium</taxon>
    </lineage>
</organism>
<comment type="caution">
    <text evidence="8">The sequence shown here is derived from an EMBL/GenBank/DDBJ whole genome shotgun (WGS) entry which is preliminary data.</text>
</comment>
<evidence type="ECO:0000256" key="3">
    <source>
        <dbReference type="ARBA" id="ARBA00022989"/>
    </source>
</evidence>
<feature type="transmembrane region" description="Helical" evidence="6">
    <location>
        <begin position="389"/>
        <end position="408"/>
    </location>
</feature>
<dbReference type="SUPFAM" id="SSF103473">
    <property type="entry name" value="MFS general substrate transporter"/>
    <property type="match status" value="1"/>
</dbReference>
<keyword evidence="2 6" id="KW-0812">Transmembrane</keyword>
<feature type="domain" description="Major facilitator superfamily (MFS) profile" evidence="7">
    <location>
        <begin position="67"/>
        <end position="507"/>
    </location>
</feature>
<feature type="transmembrane region" description="Helical" evidence="6">
    <location>
        <begin position="103"/>
        <end position="122"/>
    </location>
</feature>
<evidence type="ECO:0000256" key="1">
    <source>
        <dbReference type="ARBA" id="ARBA00004141"/>
    </source>
</evidence>
<dbReference type="Gene3D" id="1.20.1250.20">
    <property type="entry name" value="MFS general substrate transporter like domains"/>
    <property type="match status" value="1"/>
</dbReference>
<keyword evidence="4 6" id="KW-0472">Membrane</keyword>
<dbReference type="Proteomes" id="UP000191672">
    <property type="component" value="Unassembled WGS sequence"/>
</dbReference>
<evidence type="ECO:0000256" key="5">
    <source>
        <dbReference type="SAM" id="MobiDB-lite"/>
    </source>
</evidence>
<dbReference type="EMBL" id="MDYN01000005">
    <property type="protein sequence ID" value="OQD87773.1"/>
    <property type="molecule type" value="Genomic_DNA"/>
</dbReference>
<evidence type="ECO:0000256" key="4">
    <source>
        <dbReference type="ARBA" id="ARBA00023136"/>
    </source>
</evidence>
<dbReference type="PANTHER" id="PTHR23502">
    <property type="entry name" value="MAJOR FACILITATOR SUPERFAMILY"/>
    <property type="match status" value="1"/>
</dbReference>
<accession>A0A1V6QEY2</accession>
<dbReference type="InterPro" id="IPR020846">
    <property type="entry name" value="MFS_dom"/>
</dbReference>
<dbReference type="GO" id="GO:0022857">
    <property type="term" value="F:transmembrane transporter activity"/>
    <property type="evidence" value="ECO:0007669"/>
    <property type="project" value="InterPro"/>
</dbReference>
<evidence type="ECO:0000256" key="2">
    <source>
        <dbReference type="ARBA" id="ARBA00022692"/>
    </source>
</evidence>
<dbReference type="InterPro" id="IPR036259">
    <property type="entry name" value="MFS_trans_sf"/>
</dbReference>
<name>A0A1V6QEY2_9EURO</name>
<dbReference type="PANTHER" id="PTHR23502:SF47">
    <property type="entry name" value="MAJOR FACILITATOR SUPERFAMILY (MFS) PROFILE DOMAIN-CONTAINING PROTEIN-RELATED"/>
    <property type="match status" value="1"/>
</dbReference>